<evidence type="ECO:0000313" key="2">
    <source>
        <dbReference type="EMBL" id="SUC11579.1"/>
    </source>
</evidence>
<dbReference type="InterPro" id="IPR058501">
    <property type="entry name" value="DUF8188"/>
</dbReference>
<reference evidence="2 3" key="1">
    <citation type="submission" date="2018-06" db="EMBL/GenBank/DDBJ databases">
        <authorList>
            <consortium name="Pathogen Informatics"/>
            <person name="Doyle S."/>
        </authorList>
    </citation>
    <scope>NUCLEOTIDE SEQUENCE [LARGE SCALE GENOMIC DNA]</scope>
    <source>
        <strain evidence="2 3">NCTC13043</strain>
    </source>
</reference>
<dbReference type="EMBL" id="UGTP01000001">
    <property type="protein sequence ID" value="SUC11579.1"/>
    <property type="molecule type" value="Genomic_DNA"/>
</dbReference>
<dbReference type="OrthoDB" id="1076714at2"/>
<dbReference type="GeneID" id="78570172"/>
<gene>
    <name evidence="2" type="ORF">NCTC13043_00435</name>
</gene>
<evidence type="ECO:0000313" key="3">
    <source>
        <dbReference type="Proteomes" id="UP000254235"/>
    </source>
</evidence>
<dbReference type="AlphaFoldDB" id="A0A379EYU9"/>
<evidence type="ECO:0000259" key="1">
    <source>
        <dbReference type="Pfam" id="PF26603"/>
    </source>
</evidence>
<name>A0A379EYU9_9BACT</name>
<protein>
    <recommendedName>
        <fullName evidence="1">DUF8188 domain-containing protein</fullName>
    </recommendedName>
</protein>
<sequence length="231" mass="27223">MNKKKFLATLSPFSVGIWRAIGFFILASLIYNVYSYFANTGATDNLQYLETYINDSKSVQIELPLNREQIERKYVANYRDKHNNLIYYFTVSFYDAKMKKYIAICMFEGIDFFNQEKRRGDLGAARIKSYFNPGNVFLVHINKTQLRDSKYGTKENPVPAFWYKFISGRVERQIKKDNTPYDRSTKSIPYFDVQDNVTAAEYKLFVAEYLIRVLDKKELERLYGNAVHSER</sequence>
<proteinExistence type="predicted"/>
<organism evidence="2 3">
    <name type="scientific">Prevotella pallens</name>
    <dbReference type="NCBI Taxonomy" id="60133"/>
    <lineage>
        <taxon>Bacteria</taxon>
        <taxon>Pseudomonadati</taxon>
        <taxon>Bacteroidota</taxon>
        <taxon>Bacteroidia</taxon>
        <taxon>Bacteroidales</taxon>
        <taxon>Prevotellaceae</taxon>
        <taxon>Prevotella</taxon>
    </lineage>
</organism>
<feature type="domain" description="DUF8188" evidence="1">
    <location>
        <begin position="44"/>
        <end position="223"/>
    </location>
</feature>
<accession>A0A379EYU9</accession>
<dbReference type="Pfam" id="PF26603">
    <property type="entry name" value="DUF8188"/>
    <property type="match status" value="1"/>
</dbReference>
<dbReference type="RefSeq" id="WP_115082871.1">
    <property type="nucleotide sequence ID" value="NZ_UGTP01000001.1"/>
</dbReference>
<dbReference type="Proteomes" id="UP000254235">
    <property type="component" value="Unassembled WGS sequence"/>
</dbReference>